<dbReference type="InterPro" id="IPR021727">
    <property type="entry name" value="DUF3299"/>
</dbReference>
<feature type="chain" id="PRO_5012023995" description="DUF3299 domain-containing protein" evidence="1">
    <location>
        <begin position="23"/>
        <end position="178"/>
    </location>
</feature>
<dbReference type="Proteomes" id="UP000182350">
    <property type="component" value="Unassembled WGS sequence"/>
</dbReference>
<feature type="signal peptide" evidence="1">
    <location>
        <begin position="1"/>
        <end position="22"/>
    </location>
</feature>
<evidence type="ECO:0000313" key="3">
    <source>
        <dbReference type="Proteomes" id="UP000182350"/>
    </source>
</evidence>
<proteinExistence type="predicted"/>
<dbReference type="Pfam" id="PF11736">
    <property type="entry name" value="DUF3299"/>
    <property type="match status" value="1"/>
</dbReference>
<sequence length="178" mass="20302">MGRVLKLIPWLLLLLTSWVAAAQPLEWDDLLPEGFELDKQQVFEGQDISGLSDFSPEAQRLMDRLQQVLNAAPPVPALDGQRVSLSGFMVPLQREGRQVTHFFLVPWFGSCIHTPPPPANQMVQVVIRQDHPFNRLFGTVKVHGVLKLDYTEHRLGTSAYTLIADKIESTEFIFERRW</sequence>
<evidence type="ECO:0000313" key="2">
    <source>
        <dbReference type="EMBL" id="SFX10271.1"/>
    </source>
</evidence>
<keyword evidence="3" id="KW-1185">Reference proteome</keyword>
<dbReference type="EMBL" id="FPJW01000001">
    <property type="protein sequence ID" value="SFX10271.1"/>
    <property type="molecule type" value="Genomic_DNA"/>
</dbReference>
<organism evidence="2 3">
    <name type="scientific">Marinospirillum alkaliphilum DSM 21637</name>
    <dbReference type="NCBI Taxonomy" id="1122209"/>
    <lineage>
        <taxon>Bacteria</taxon>
        <taxon>Pseudomonadati</taxon>
        <taxon>Pseudomonadota</taxon>
        <taxon>Gammaproteobacteria</taxon>
        <taxon>Oceanospirillales</taxon>
        <taxon>Oceanospirillaceae</taxon>
        <taxon>Marinospirillum</taxon>
    </lineage>
</organism>
<keyword evidence="1" id="KW-0732">Signal</keyword>
<name>A0A1K1UBQ2_9GAMM</name>
<accession>A0A1K1UBQ2</accession>
<dbReference type="STRING" id="1122209.SAMN02745752_00546"/>
<dbReference type="Gene3D" id="2.40.50.870">
    <property type="entry name" value="Protein of unknown function (DUF3299)"/>
    <property type="match status" value="1"/>
</dbReference>
<evidence type="ECO:0000256" key="1">
    <source>
        <dbReference type="SAM" id="SignalP"/>
    </source>
</evidence>
<protein>
    <recommendedName>
        <fullName evidence="4">DUF3299 domain-containing protein</fullName>
    </recommendedName>
</protein>
<dbReference type="RefSeq" id="WP_072324749.1">
    <property type="nucleotide sequence ID" value="NZ_FPJW01000001.1"/>
</dbReference>
<gene>
    <name evidence="2" type="ORF">SAMN02745752_00546</name>
</gene>
<dbReference type="OrthoDB" id="9784998at2"/>
<evidence type="ECO:0008006" key="4">
    <source>
        <dbReference type="Google" id="ProtNLM"/>
    </source>
</evidence>
<reference evidence="2 3" key="1">
    <citation type="submission" date="2016-11" db="EMBL/GenBank/DDBJ databases">
        <authorList>
            <person name="Jaros S."/>
            <person name="Januszkiewicz K."/>
            <person name="Wedrychowicz H."/>
        </authorList>
    </citation>
    <scope>NUCLEOTIDE SEQUENCE [LARGE SCALE GENOMIC DNA]</scope>
    <source>
        <strain evidence="2 3">DSM 21637</strain>
    </source>
</reference>
<dbReference type="AlphaFoldDB" id="A0A1K1UBQ2"/>